<dbReference type="Pfam" id="PF00550">
    <property type="entry name" value="PP-binding"/>
    <property type="match status" value="2"/>
</dbReference>
<dbReference type="GO" id="GO:0006633">
    <property type="term" value="P:fatty acid biosynthetic process"/>
    <property type="evidence" value="ECO:0007669"/>
    <property type="project" value="InterPro"/>
</dbReference>
<dbReference type="FunFam" id="3.40.50.720:FF:000209">
    <property type="entry name" value="Polyketide synthase Pks12"/>
    <property type="match status" value="1"/>
</dbReference>
<proteinExistence type="predicted"/>
<evidence type="ECO:0000313" key="14">
    <source>
        <dbReference type="EMBL" id="ANZ22989.1"/>
    </source>
</evidence>
<dbReference type="InterPro" id="IPR006162">
    <property type="entry name" value="Ppantetheine_attach_site"/>
</dbReference>
<dbReference type="FunFam" id="1.10.1200.10:FF:000007">
    <property type="entry name" value="Probable polyketide synthase pks17"/>
    <property type="match status" value="2"/>
</dbReference>
<dbReference type="InterPro" id="IPR050091">
    <property type="entry name" value="PKS_NRPS_Biosynth_Enz"/>
</dbReference>
<dbReference type="InterPro" id="IPR032821">
    <property type="entry name" value="PKS_assoc"/>
</dbReference>
<dbReference type="SMART" id="SM00826">
    <property type="entry name" value="PKS_DH"/>
    <property type="match status" value="1"/>
</dbReference>
<dbReference type="InterPro" id="IPR013968">
    <property type="entry name" value="PKS_KR"/>
</dbReference>
<dbReference type="GO" id="GO:0004315">
    <property type="term" value="F:3-oxoacyl-[acyl-carrier-protein] synthase activity"/>
    <property type="evidence" value="ECO:0007669"/>
    <property type="project" value="InterPro"/>
</dbReference>
<dbReference type="PROSITE" id="PS00606">
    <property type="entry name" value="KS3_1"/>
    <property type="match status" value="2"/>
</dbReference>
<dbReference type="InterPro" id="IPR016035">
    <property type="entry name" value="Acyl_Trfase/lysoPLipase"/>
</dbReference>
<dbReference type="Pfam" id="PF18369">
    <property type="entry name" value="PKS_DE"/>
    <property type="match status" value="1"/>
</dbReference>
<dbReference type="InterPro" id="IPR036736">
    <property type="entry name" value="ACP-like_sf"/>
</dbReference>
<feature type="domain" description="Carrier" evidence="11">
    <location>
        <begin position="3579"/>
        <end position="3654"/>
    </location>
</feature>
<dbReference type="PROSITE" id="PS50075">
    <property type="entry name" value="CARRIER"/>
    <property type="match status" value="2"/>
</dbReference>
<dbReference type="Gene3D" id="3.30.70.3290">
    <property type="match status" value="2"/>
</dbReference>
<organism evidence="14">
    <name type="scientific">Streptomyces griseus</name>
    <dbReference type="NCBI Taxonomy" id="1911"/>
    <lineage>
        <taxon>Bacteria</taxon>
        <taxon>Bacillati</taxon>
        <taxon>Actinomycetota</taxon>
        <taxon>Actinomycetes</taxon>
        <taxon>Kitasatosporales</taxon>
        <taxon>Streptomycetaceae</taxon>
        <taxon>Streptomyces</taxon>
    </lineage>
</organism>
<feature type="region of interest" description="C-terminal hotdog fold" evidence="9">
    <location>
        <begin position="2662"/>
        <end position="2800"/>
    </location>
</feature>
<evidence type="ECO:0000256" key="3">
    <source>
        <dbReference type="ARBA" id="ARBA00022450"/>
    </source>
</evidence>
<gene>
    <name evidence="14" type="primary">zinF</name>
</gene>
<dbReference type="InterPro" id="IPR014043">
    <property type="entry name" value="Acyl_transferase_dom"/>
</dbReference>
<dbReference type="InterPro" id="IPR016036">
    <property type="entry name" value="Malonyl_transacylase_ACP-bd"/>
</dbReference>
<feature type="region of interest" description="Disordered" evidence="10">
    <location>
        <begin position="1047"/>
        <end position="1069"/>
    </location>
</feature>
<dbReference type="Pfam" id="PF08990">
    <property type="entry name" value="Docking"/>
    <property type="match status" value="1"/>
</dbReference>
<evidence type="ECO:0000256" key="6">
    <source>
        <dbReference type="ARBA" id="ARBA00023194"/>
    </source>
</evidence>
<evidence type="ECO:0000256" key="7">
    <source>
        <dbReference type="ARBA" id="ARBA00023268"/>
    </source>
</evidence>
<feature type="region of interest" description="N-terminal hotdog fold" evidence="9">
    <location>
        <begin position="2528"/>
        <end position="2650"/>
    </location>
</feature>
<dbReference type="InterPro" id="IPR015083">
    <property type="entry name" value="NorB/c/GfsB-D-like_docking"/>
</dbReference>
<evidence type="ECO:0000256" key="2">
    <source>
        <dbReference type="ARBA" id="ARBA00004792"/>
    </source>
</evidence>
<dbReference type="InterPro" id="IPR020807">
    <property type="entry name" value="PKS_DH"/>
</dbReference>
<comment type="pathway">
    <text evidence="2">Antibiotic biosynthesis.</text>
</comment>
<evidence type="ECO:0000259" key="11">
    <source>
        <dbReference type="PROSITE" id="PS50075"/>
    </source>
</evidence>
<keyword evidence="8" id="KW-0012">Acyltransferase</keyword>
<dbReference type="SUPFAM" id="SSF52151">
    <property type="entry name" value="FabD/lysophospholipase-like"/>
    <property type="match status" value="2"/>
</dbReference>
<dbReference type="SMART" id="SM00823">
    <property type="entry name" value="PKS_PP"/>
    <property type="match status" value="2"/>
</dbReference>
<dbReference type="SMART" id="SM00822">
    <property type="entry name" value="PKS_KR"/>
    <property type="match status" value="2"/>
</dbReference>
<dbReference type="SMART" id="SM01294">
    <property type="entry name" value="PKS_PP_betabranch"/>
    <property type="match status" value="2"/>
</dbReference>
<dbReference type="PANTHER" id="PTHR43775">
    <property type="entry name" value="FATTY ACID SYNTHASE"/>
    <property type="match status" value="1"/>
</dbReference>
<dbReference type="Gene3D" id="3.40.366.10">
    <property type="entry name" value="Malonyl-Coenzyme A Acyl Carrier Protein, domain 2"/>
    <property type="match status" value="2"/>
</dbReference>
<dbReference type="PROSITE" id="PS01162">
    <property type="entry name" value="QOR_ZETA_CRYSTAL"/>
    <property type="match status" value="1"/>
</dbReference>
<dbReference type="FunFam" id="3.90.180.10:FF:000032">
    <property type="entry name" value="Probable polyketide synthase pks1"/>
    <property type="match status" value="1"/>
</dbReference>
<dbReference type="InterPro" id="IPR014031">
    <property type="entry name" value="Ketoacyl_synth_C"/>
</dbReference>
<dbReference type="RefSeq" id="WP_012381698.1">
    <property type="nucleotide sequence ID" value="NZ_FNTW01000002.1"/>
</dbReference>
<dbReference type="GO" id="GO:0016491">
    <property type="term" value="F:oxidoreductase activity"/>
    <property type="evidence" value="ECO:0007669"/>
    <property type="project" value="InterPro"/>
</dbReference>
<dbReference type="InterPro" id="IPR018201">
    <property type="entry name" value="Ketoacyl_synth_AS"/>
</dbReference>
<dbReference type="InterPro" id="IPR020843">
    <property type="entry name" value="ER"/>
</dbReference>
<evidence type="ECO:0000256" key="8">
    <source>
        <dbReference type="ARBA" id="ARBA00023315"/>
    </source>
</evidence>
<dbReference type="GO" id="GO:0033068">
    <property type="term" value="P:macrolide biosynthetic process"/>
    <property type="evidence" value="ECO:0007669"/>
    <property type="project" value="UniProtKB-ARBA"/>
</dbReference>
<dbReference type="SUPFAM" id="SSF51735">
    <property type="entry name" value="NAD(P)-binding Rossmann-fold domains"/>
    <property type="match status" value="5"/>
</dbReference>
<dbReference type="EMBL" id="KT345957">
    <property type="protein sequence ID" value="ANZ22989.1"/>
    <property type="molecule type" value="Genomic_DNA"/>
</dbReference>
<comment type="cofactor">
    <cofactor evidence="1">
        <name>pantetheine 4'-phosphate</name>
        <dbReference type="ChEBI" id="CHEBI:47942"/>
    </cofactor>
</comment>
<dbReference type="InterPro" id="IPR013154">
    <property type="entry name" value="ADH-like_N"/>
</dbReference>
<evidence type="ECO:0000259" key="13">
    <source>
        <dbReference type="PROSITE" id="PS52019"/>
    </source>
</evidence>
<dbReference type="InterPro" id="IPR014030">
    <property type="entry name" value="Ketoacyl_synth_N"/>
</dbReference>
<dbReference type="NCBIfam" id="NF045894">
    <property type="entry name" value="PKS_plus_SDR"/>
    <property type="match status" value="1"/>
</dbReference>
<dbReference type="InterPro" id="IPR049551">
    <property type="entry name" value="PKS_DH_C"/>
</dbReference>
<keyword evidence="5" id="KW-0808">Transferase</keyword>
<dbReference type="Gene3D" id="3.40.47.10">
    <property type="match status" value="2"/>
</dbReference>
<reference evidence="14" key="1">
    <citation type="submission" date="2015-07" db="EMBL/GenBank/DDBJ databases">
        <title>Zincophorin - Biosynthesis in Streptomyces griseus and Antibiotic Properties.</title>
        <authorList>
            <person name="Walther E."/>
            <person name="Boldt S."/>
            <person name="Kage H."/>
            <person name="Lauterbach T."/>
            <person name="Martin K."/>
            <person name="Roth M."/>
            <person name="Hertweck C."/>
            <person name="Schmidtke M."/>
            <person name="Nett M."/>
        </authorList>
    </citation>
    <scope>NUCLEOTIDE SEQUENCE</scope>
    <source>
        <strain evidence="14">HKI0741</strain>
    </source>
</reference>
<keyword evidence="6" id="KW-0045">Antibiotic biosynthesis</keyword>
<feature type="domain" description="PKS/mFAS DH" evidence="13">
    <location>
        <begin position="2528"/>
        <end position="2800"/>
    </location>
</feature>
<dbReference type="Pfam" id="PF02801">
    <property type="entry name" value="Ketoacyl-synt_C"/>
    <property type="match status" value="2"/>
</dbReference>
<dbReference type="Pfam" id="PF16197">
    <property type="entry name" value="KAsynt_C_assoc"/>
    <property type="match status" value="1"/>
</dbReference>
<dbReference type="SUPFAM" id="SSF53901">
    <property type="entry name" value="Thiolase-like"/>
    <property type="match status" value="2"/>
</dbReference>
<dbReference type="FunFam" id="3.40.366.10:FF:000002">
    <property type="entry name" value="Probable polyketide synthase 2"/>
    <property type="match status" value="1"/>
</dbReference>
<name>A0A1L2FNM8_STRGR</name>
<feature type="compositionally biased region" description="Low complexity" evidence="10">
    <location>
        <begin position="472"/>
        <end position="482"/>
    </location>
</feature>
<feature type="domain" description="Ketosynthase family 3 (KS3)" evidence="12">
    <location>
        <begin position="42"/>
        <end position="468"/>
    </location>
</feature>
<feature type="compositionally biased region" description="Low complexity" evidence="10">
    <location>
        <begin position="489"/>
        <end position="503"/>
    </location>
</feature>
<dbReference type="Pfam" id="PF08240">
    <property type="entry name" value="ADH_N"/>
    <property type="match status" value="1"/>
</dbReference>
<keyword evidence="7" id="KW-0511">Multifunctional enzyme</keyword>
<dbReference type="InterPro" id="IPR011032">
    <property type="entry name" value="GroES-like_sf"/>
</dbReference>
<dbReference type="InterPro" id="IPR049900">
    <property type="entry name" value="PKS_mFAS_DH"/>
</dbReference>
<sequence length="3734" mass="387222">MNDAWETPVANSEKTLRDYLKWVTADLHETRQRLRDAEDAAHEPIAIVGMACRFPGGVSSPEDLWRMVEDGVDAVSHLPTDRGWDVEGLYDPDPDAPGKTYVRDGGFLYDASRFDAGLFGISPREALAMDPQQRLLLETSWEVFERAGLDPTGVRGRRIGTFIGGNRPDYAAHLGTVPDGVEGHLLTGSNSSVTSGRIAYTFGLEGPAVTLDTACSSSLVALHLACLALRHGDCGMALAGGSAVLSTPEGFVAFSRQRGLSKDGRCKAFGAGADGLGLAEGIGVLLLERLSEARRNGHRVLAVIRGSAVNQDGASNGLSAPNGPAQQRVIRAALGDARLTTADVDLVEAHGTGTPLGDPIEAHALMATYGQGRPTGRPLHLTSYKSNIGHAQAAAGVAGVIKTVMALRHGVLPRTLHAEEPSPHIDWTAGDVSLLTESRPWPETGEPRRAGVSSFGISGTNAHIILEEAETAGAEAEAAADAAPDRDATAATTTPEGAAAGQTSPKQPRAAAAQTAAPAVVPWTVSARTADGLRAQAGRLLAHLREHPQLAPADVAAALATTRAALEQRAVVVADDRAELLAGLEAVASGAAAAGTVTGTGAVTDRAVFVFPGQGAQWARMGLELASEFPEFDRALGDCAEALAPFVDWDLRAELAGDLARVDIVQPASWAIMVSLARLWRSFGVTPAAVVGHSQGEIAAAVVAGALSLEDGARVVAERSRVIGQRLAGRGGMASVALPATTVREQIDGYGTRLAVAAVNGPSSTVVSGEPDALDAYLATLTAQDVRVRRVAVDYASHSSHVESIRDELLDVLAPVAPRAAEVPFYSTVTGAVIDTTGLDAAYWVRNLRQTVEFETATRALVADGYTGFIECSAHPVLTLGLSQTADATAADIAAVGSLRRGEGDAARFVTSLAEAFVHGLRVDWTPLLDGAAPAADLPTYAFQRTRYWLENIDPETAEAVGAADVVEAGFWDAVEREDLEGLAHTLELDADRLSDLLPALSAWRTRSREQSAVDAWRYHLSWQNLPEHGDAPRLDGTWLLVVPRLPDVPETGDETPGNGAPGPEAPHTDAHAVAHWADACARALAEAGAEVVRLDVDCSSAHHGLTGPLGTALADAPPIAGALSLLPLDQRSHPDHPALGRGTLATLALLRDLGRHSHDAPLWSVTRGAVATGADDRLTHPEQAPAWGVGRVAALEYPERWGGTVDLPETADTLALRRLTAALARTDGEDQLAVRPSGLLAARLVRAPRPDRPAPAWRPEGTTLVTGGTGALGAHLARLLAREGAEHLVLTSRRGADAPGAAELARELTESGARITLAACDVADRDALAALLDRLATDGERLTAVFHTAGVVDDTIIDTLTPERAEGVARAKALAARHLHELTLGSELSAFVLYSSFASVFPSTGQANYAAANAYLDALATHRRGLGLPATSVMWGSWGGGGLADGEIGERLRAQGVPPMDPGTAVAALVRALAEGDTVVGVVDIDWARVAPTAVSVRPYPLITGVPEARRAIAPAGGADTADNDGNALAGRLAGLDRPARARELLRLVREQSAAALGHSDPDAVPPSSPFRDLGADSLIAVNLRNGIAQATGLRLPATLVFDHPTPAALARHIEEQLFADDTPNSAAPAPAAPVDADEPVAIVGMACRLPGGVTTPEELWQLLADGTDAIAPFPDNRGWDVDSLYDPDPDAPGKSYVREGGFLYDAAEFDAGFFGISPREALAMDPQQRLLLETSWEAMERAGIDPGTLRGSLTGVYVGAGHRGYVTSLGQLPEGAEGYTMTGNASSVMSGRIAYTFGLEGPAVTVDTACSSSLVALHLAAQALRRGECGMALVGGVAVMPDAEVFVEFSRQRGLSPDGRCKAFAASADGTGWAEGAGVLLVERLSDAVRNGHRVLAVVRGSAVNQDGASNGLTAPNGPSQQRVIRQALLDAGLTTADVDAVEAHGTGTKLGDPIEAQALLATYGQDRTDGHPLYLGSLKSNLGHTQATAGIASVMKMVLAMDQGLLPRTLHVEEPSPEVDWASGAVELLVREREWPRTGRPRRAAVSGFGISGTNAHVVLEQAPVSSGGVVPVPGVEPSEAVGAVGGVGVVPWVVSARSEVALADQVGRLASFVGGRPGVGVLDVGASLLGRAGLDHRAVFVGRDLDGLRAALSSGVEGAASAVGVVGVGDGRLGFLFAGQGSQRVGMGVELAAAFPVFGGVWREVWSLLGLSPDEVAVERTGWAQPALFAFEVALFRLVESWGVRPEVVAGHSVGEVAAAHVAGVLSLGDAVRLVEARGRLMEGLPEGGVMVAVGASEAEVVEVIAAHPRGEWVSVAAVNGPSSVVVSGVRGVVEEVVGGFVGRGVRVRRLGVSHAFHSVLMEPMLGEFRGVLESLEFGVPSVDFVSSVGGGGDVGSVEYWVRHARAEVRFADVVGELGGRGLTALVEVGPDATLTGMAGQVLADPGGPVLVALCRKGRDEAVSVVEGIGRVWACGVAVDWALLCGGGRRVDLPTYAFQRDHYWLQRSSGASDPVGLGLSGTGHPLLGAAVPLADGGSVVLTGRVGRGAQSWVADHQVGGVVLLPGTAFVELAVRAGDEVGCGRVEELTLQAPLILPERGGVRLQVVVEGPDATGGRPVAVHSRPDDGDTWTLHATGLLTEPVGAEPDDLAVWPPADAEPVDLTSFYDELADAGSSYGPVFRGLRAAWRSAGEVFAEVALPDGVDAAGFGVHPALLDAALHPIGLGGLVDAHQGVTLLPFSFGGVELHASGASVVRVRLTPVGGDSVSLLVADAAGEPVVSVKALTLRPVSAEALRASSAGHDSLYRIDWVPLAAAEGPAPAAVVLGAASELDDVAARGIPELLVTYVDPAADVRRAVGDTLVLLQRLLGDTRYDTTPLAAVTRAGALAHTAVWGLLRTAQTENPGRFFLLETDQDLYDVAEVASAVATGESQLRSAEGRLFGPRLARAVSADTLPVPSGAPNWRLAVRGGTGTLEDLVLAPLPDPADEPLRPGEVRVAVRAAGLNFRDILIALGMYPGGGDAPAIGNEAAGVVVETGPGVPDLLPGDRVFGLLPDSIGPVARTDHRFLARLPEGWSYETAAATPVAFLTAWMGLVELAGVRAGDAVLVHAGAGGVGMAAVQVARHLGAEVFATASEGKWGALRDLGLDEAHIASSRSLEFRERFLAATDGRGMDVILNSLSGEYVDASLDLLPRGGRFIEMGKTDLRDADTVRSVHEGVEYRAFDLIEAGAERIGGWLAGVVGLLEGGVLEPLPVVSWDVRRAREAFRYVSQARHVGKVVLSVPRVLGAGGTVLVTGGTGTLGALVARHLVSVHGVRRLVLASRRGGAAEGVAELVVELEKSGAVVTVVACDAADRDQLARTLAAIPAEHPLTAVIHTAGVVDDAVLTSLTPEQVERVLRPKVDAAVNLDELTAGTDLAAFVLYSSVGGILGGAGQGNYAAANAFLDGLAERRRARGLPGQSLAWGLWEEASGMTGHLGSGDRARTDRSGVRALTSEEGLALFDAALATDEALLIPVGLDLATLRARATAEEVPGLFRGLVRTSGRRTAGVVNASGADALRRRIEAASGAEQHRIVLDLVRQQAAAVLGLGETGRVETERPFREAGFDSLTGVELRNRLGAATGVRLSPTSVFDHPTPAALTEHLLEQLAPGDGGASPGGDRAEADFRRALADVPLSALRDAGVLSLLRRLTGFEDETEGPETAEHDAASIADMDVDALVDMALHKNEA</sequence>
<dbReference type="InterPro" id="IPR002364">
    <property type="entry name" value="Quin_OxRdtase/zeta-crystal_CS"/>
</dbReference>
<evidence type="ECO:0000256" key="10">
    <source>
        <dbReference type="SAM" id="MobiDB-lite"/>
    </source>
</evidence>
<dbReference type="GO" id="GO:0004312">
    <property type="term" value="F:fatty acid synthase activity"/>
    <property type="evidence" value="ECO:0007669"/>
    <property type="project" value="TreeGrafter"/>
</dbReference>
<dbReference type="InterPro" id="IPR057326">
    <property type="entry name" value="KR_dom"/>
</dbReference>
<feature type="active site" description="Proton donor; for dehydratase activity" evidence="9">
    <location>
        <position position="2721"/>
    </location>
</feature>
<dbReference type="PANTHER" id="PTHR43775:SF51">
    <property type="entry name" value="INACTIVE PHENOLPHTHIOCEROL SYNTHESIS POLYKETIDE SYNTHASE TYPE I PKS1-RELATED"/>
    <property type="match status" value="1"/>
</dbReference>
<feature type="region of interest" description="Disordered" evidence="10">
    <location>
        <begin position="472"/>
        <end position="518"/>
    </location>
</feature>
<dbReference type="Pfam" id="PF13602">
    <property type="entry name" value="ADH_zinc_N_2"/>
    <property type="match status" value="1"/>
</dbReference>
<dbReference type="InterPro" id="IPR016039">
    <property type="entry name" value="Thiolase-like"/>
</dbReference>
<dbReference type="FunFam" id="3.40.47.10:FF:000019">
    <property type="entry name" value="Polyketide synthase type I"/>
    <property type="match status" value="2"/>
</dbReference>
<dbReference type="Gene3D" id="3.40.50.11460">
    <property type="match status" value="1"/>
</dbReference>
<dbReference type="Pfam" id="PF21089">
    <property type="entry name" value="PKS_DH_N"/>
    <property type="match status" value="1"/>
</dbReference>
<dbReference type="SUPFAM" id="SSF55048">
    <property type="entry name" value="Probable ACP-binding domain of malonyl-CoA ACP transacylase"/>
    <property type="match status" value="2"/>
</dbReference>
<evidence type="ECO:0000259" key="12">
    <source>
        <dbReference type="PROSITE" id="PS52004"/>
    </source>
</evidence>
<feature type="domain" description="Carrier" evidence="11">
    <location>
        <begin position="1544"/>
        <end position="1619"/>
    </location>
</feature>
<dbReference type="Pfam" id="PF14765">
    <property type="entry name" value="PS-DH"/>
    <property type="match status" value="1"/>
</dbReference>
<dbReference type="PROSITE" id="PS52019">
    <property type="entry name" value="PKS_MFAS_DH"/>
    <property type="match status" value="1"/>
</dbReference>
<dbReference type="CDD" id="cd08952">
    <property type="entry name" value="KR_1_SDR_x"/>
    <property type="match status" value="1"/>
</dbReference>
<dbReference type="Gene3D" id="3.90.180.10">
    <property type="entry name" value="Medium-chain alcohol dehydrogenases, catalytic domain"/>
    <property type="match status" value="1"/>
</dbReference>
<feature type="active site" description="Proton acceptor; for dehydratase activity" evidence="9">
    <location>
        <position position="2560"/>
    </location>
</feature>
<evidence type="ECO:0000256" key="9">
    <source>
        <dbReference type="PROSITE-ProRule" id="PRU01363"/>
    </source>
</evidence>
<dbReference type="InterPro" id="IPR001227">
    <property type="entry name" value="Ac_transferase_dom_sf"/>
</dbReference>
<dbReference type="Pfam" id="PF00109">
    <property type="entry name" value="ketoacyl-synt"/>
    <property type="match status" value="2"/>
</dbReference>
<dbReference type="SUPFAM" id="SSF50129">
    <property type="entry name" value="GroES-like"/>
    <property type="match status" value="1"/>
</dbReference>
<dbReference type="CDD" id="cd08956">
    <property type="entry name" value="KR_3_FAS_SDR_x"/>
    <property type="match status" value="1"/>
</dbReference>
<dbReference type="InterPro" id="IPR020841">
    <property type="entry name" value="PKS_Beta-ketoAc_synthase_dom"/>
</dbReference>
<dbReference type="InterPro" id="IPR042104">
    <property type="entry name" value="PKS_dehydratase_sf"/>
</dbReference>
<dbReference type="SMART" id="SM00827">
    <property type="entry name" value="PKS_AT"/>
    <property type="match status" value="2"/>
</dbReference>
<dbReference type="Pfam" id="PF08659">
    <property type="entry name" value="KR"/>
    <property type="match status" value="2"/>
</dbReference>
<dbReference type="PROSITE" id="PS00012">
    <property type="entry name" value="PHOSPHOPANTETHEINE"/>
    <property type="match status" value="2"/>
</dbReference>
<dbReference type="GO" id="GO:0008270">
    <property type="term" value="F:zinc ion binding"/>
    <property type="evidence" value="ECO:0007669"/>
    <property type="project" value="InterPro"/>
</dbReference>
<dbReference type="Gene3D" id="1.10.1200.10">
    <property type="entry name" value="ACP-like"/>
    <property type="match status" value="2"/>
</dbReference>
<dbReference type="PROSITE" id="PS52004">
    <property type="entry name" value="KS3_2"/>
    <property type="match status" value="2"/>
</dbReference>
<dbReference type="SMART" id="SM00825">
    <property type="entry name" value="PKS_KS"/>
    <property type="match status" value="2"/>
</dbReference>
<keyword evidence="4" id="KW-0597">Phosphoprotein</keyword>
<dbReference type="InterPro" id="IPR049552">
    <property type="entry name" value="PKS_DH_N"/>
</dbReference>
<dbReference type="InterPro" id="IPR009081">
    <property type="entry name" value="PP-bd_ACP"/>
</dbReference>
<dbReference type="Pfam" id="PF22953">
    <property type="entry name" value="SpnB_Rossmann"/>
    <property type="match status" value="1"/>
</dbReference>
<keyword evidence="3" id="KW-0596">Phosphopantetheine</keyword>
<dbReference type="Gene3D" id="6.10.140.1830">
    <property type="match status" value="1"/>
</dbReference>
<dbReference type="Gene3D" id="3.40.50.720">
    <property type="entry name" value="NAD(P)-binding Rossmann-like Domain"/>
    <property type="match status" value="2"/>
</dbReference>
<dbReference type="InterPro" id="IPR055123">
    <property type="entry name" value="SpnB-like_Rossmann"/>
</dbReference>
<evidence type="ECO:0000256" key="1">
    <source>
        <dbReference type="ARBA" id="ARBA00001957"/>
    </source>
</evidence>
<accession>A0A1L2FNM8</accession>
<dbReference type="SUPFAM" id="SSF47336">
    <property type="entry name" value="ACP-like"/>
    <property type="match status" value="2"/>
</dbReference>
<dbReference type="SMART" id="SM00829">
    <property type="entry name" value="PKS_ER"/>
    <property type="match status" value="1"/>
</dbReference>
<dbReference type="InterPro" id="IPR036291">
    <property type="entry name" value="NAD(P)-bd_dom_sf"/>
</dbReference>
<dbReference type="Gene3D" id="3.10.129.110">
    <property type="entry name" value="Polyketide synthase dehydratase"/>
    <property type="match status" value="1"/>
</dbReference>
<dbReference type="CDD" id="cd00833">
    <property type="entry name" value="PKS"/>
    <property type="match status" value="2"/>
</dbReference>
<dbReference type="InterPro" id="IPR020806">
    <property type="entry name" value="PKS_PP-bd"/>
</dbReference>
<dbReference type="InterPro" id="IPR041618">
    <property type="entry name" value="PKS_DE"/>
</dbReference>
<evidence type="ECO:0000256" key="5">
    <source>
        <dbReference type="ARBA" id="ARBA00022679"/>
    </source>
</evidence>
<dbReference type="Pfam" id="PF00698">
    <property type="entry name" value="Acyl_transf_1"/>
    <property type="match status" value="2"/>
</dbReference>
<dbReference type="GO" id="GO:0031177">
    <property type="term" value="F:phosphopantetheine binding"/>
    <property type="evidence" value="ECO:0007669"/>
    <property type="project" value="InterPro"/>
</dbReference>
<dbReference type="CDD" id="cd05195">
    <property type="entry name" value="enoyl_red"/>
    <property type="match status" value="1"/>
</dbReference>
<evidence type="ECO:0000256" key="4">
    <source>
        <dbReference type="ARBA" id="ARBA00022553"/>
    </source>
</evidence>
<dbReference type="OMA" id="RITLATH"/>
<feature type="domain" description="Ketosynthase family 3 (KS3)" evidence="12">
    <location>
        <begin position="1639"/>
        <end position="2065"/>
    </location>
</feature>
<protein>
    <submittedName>
        <fullName evidence="14">ZinF</fullName>
    </submittedName>
</protein>